<dbReference type="Proteomes" id="UP000742786">
    <property type="component" value="Unassembled WGS sequence"/>
</dbReference>
<organism evidence="1 2">
    <name type="scientific">Georgfuchsia toluolica</name>
    <dbReference type="NCBI Taxonomy" id="424218"/>
    <lineage>
        <taxon>Bacteria</taxon>
        <taxon>Pseudomonadati</taxon>
        <taxon>Pseudomonadota</taxon>
        <taxon>Betaproteobacteria</taxon>
        <taxon>Nitrosomonadales</taxon>
        <taxon>Sterolibacteriaceae</taxon>
        <taxon>Georgfuchsia</taxon>
    </lineage>
</organism>
<dbReference type="RefSeq" id="WP_220637130.1">
    <property type="nucleotide sequence ID" value="NZ_CAJQUM010000001.1"/>
</dbReference>
<evidence type="ECO:0000313" key="1">
    <source>
        <dbReference type="EMBL" id="CAG4885390.1"/>
    </source>
</evidence>
<dbReference type="InterPro" id="IPR050484">
    <property type="entry name" value="Transf_Hexapept/Carb_Anhydrase"/>
</dbReference>
<dbReference type="AlphaFoldDB" id="A0A916J8F3"/>
<protein>
    <submittedName>
        <fullName evidence="1">Hexapeptide repeat acetyltransferase</fullName>
    </submittedName>
</protein>
<dbReference type="CDD" id="cd04745">
    <property type="entry name" value="LbH_paaY_like"/>
    <property type="match status" value="1"/>
</dbReference>
<comment type="caution">
    <text evidence="1">The sequence shown here is derived from an EMBL/GenBank/DDBJ whole genome shotgun (WGS) entry which is preliminary data.</text>
</comment>
<dbReference type="EMBL" id="CAJQUM010000001">
    <property type="protein sequence ID" value="CAG4885390.1"/>
    <property type="molecule type" value="Genomic_DNA"/>
</dbReference>
<accession>A0A916J8F3</accession>
<keyword evidence="2" id="KW-1185">Reference proteome</keyword>
<dbReference type="PANTHER" id="PTHR13061">
    <property type="entry name" value="DYNACTIN SUBUNIT P25"/>
    <property type="match status" value="1"/>
</dbReference>
<dbReference type="Pfam" id="PF00132">
    <property type="entry name" value="Hexapep"/>
    <property type="match status" value="2"/>
</dbReference>
<proteinExistence type="predicted"/>
<dbReference type="Gene3D" id="2.160.10.10">
    <property type="entry name" value="Hexapeptide repeat proteins"/>
    <property type="match status" value="1"/>
</dbReference>
<dbReference type="InterPro" id="IPR011004">
    <property type="entry name" value="Trimer_LpxA-like_sf"/>
</dbReference>
<dbReference type="SUPFAM" id="SSF51161">
    <property type="entry name" value="Trimeric LpxA-like enzymes"/>
    <property type="match status" value="1"/>
</dbReference>
<dbReference type="InterPro" id="IPR001451">
    <property type="entry name" value="Hexapep"/>
</dbReference>
<name>A0A916J8F3_9PROT</name>
<dbReference type="PANTHER" id="PTHR13061:SF29">
    <property type="entry name" value="GAMMA CARBONIC ANHYDRASE-LIKE 1, MITOCHONDRIAL-RELATED"/>
    <property type="match status" value="1"/>
</dbReference>
<sequence length="205" mass="21801">MGQIYSFDGVIPVIDPSAFVHPSAVVIGDVIIGPGVYVAPCASLRGDLGRIIVGADSNIQDTVVLHGFPRIDTVIGKNGHIGHGAIIHACTLMDNVLIGMNAVVMDFAVIGESSIIAASSFVPAKSEIPPRSLAVGVPAKVIRILSNDELAWKLEATAVYQQLCLDSRRSVVPCIPLTEPEADRRRCTEPDVVPLSEFKRRIGAE</sequence>
<reference evidence="1" key="1">
    <citation type="submission" date="2021-04" db="EMBL/GenBank/DDBJ databases">
        <authorList>
            <person name="Hornung B."/>
        </authorList>
    </citation>
    <scope>NUCLEOTIDE SEQUENCE</scope>
    <source>
        <strain evidence="1">G5G6</strain>
    </source>
</reference>
<evidence type="ECO:0000313" key="2">
    <source>
        <dbReference type="Proteomes" id="UP000742786"/>
    </source>
</evidence>
<gene>
    <name evidence="1" type="primary">paaY</name>
    <name evidence="1" type="ORF">GTOL_13273</name>
</gene>